<feature type="transmembrane region" description="Helical" evidence="2">
    <location>
        <begin position="6"/>
        <end position="24"/>
    </location>
</feature>
<accession>A0A371E5E7</accession>
<reference evidence="3" key="1">
    <citation type="submission" date="2018-05" db="EMBL/GenBank/DDBJ databases">
        <title>Draft genome of Mucuna pruriens seed.</title>
        <authorList>
            <person name="Nnadi N.E."/>
            <person name="Vos R."/>
            <person name="Hasami M.H."/>
            <person name="Devisetty U.K."/>
            <person name="Aguiy J.C."/>
        </authorList>
    </citation>
    <scope>NUCLEOTIDE SEQUENCE [LARGE SCALE GENOMIC DNA]</scope>
    <source>
        <strain evidence="3">JCA_2017</strain>
    </source>
</reference>
<feature type="region of interest" description="Disordered" evidence="1">
    <location>
        <begin position="72"/>
        <end position="98"/>
    </location>
</feature>
<evidence type="ECO:0000313" key="4">
    <source>
        <dbReference type="Proteomes" id="UP000257109"/>
    </source>
</evidence>
<protein>
    <submittedName>
        <fullName evidence="3">Uncharacterized protein</fullName>
    </submittedName>
</protein>
<gene>
    <name evidence="3" type="ORF">CR513_60527</name>
</gene>
<evidence type="ECO:0000256" key="2">
    <source>
        <dbReference type="SAM" id="Phobius"/>
    </source>
</evidence>
<keyword evidence="2" id="KW-0812">Transmembrane</keyword>
<name>A0A371E5E7_MUCPR</name>
<dbReference type="OrthoDB" id="1423760at2759"/>
<organism evidence="3 4">
    <name type="scientific">Mucuna pruriens</name>
    <name type="common">Velvet bean</name>
    <name type="synonym">Dolichos pruriens</name>
    <dbReference type="NCBI Taxonomy" id="157652"/>
    <lineage>
        <taxon>Eukaryota</taxon>
        <taxon>Viridiplantae</taxon>
        <taxon>Streptophyta</taxon>
        <taxon>Embryophyta</taxon>
        <taxon>Tracheophyta</taxon>
        <taxon>Spermatophyta</taxon>
        <taxon>Magnoliopsida</taxon>
        <taxon>eudicotyledons</taxon>
        <taxon>Gunneridae</taxon>
        <taxon>Pentapetalae</taxon>
        <taxon>rosids</taxon>
        <taxon>fabids</taxon>
        <taxon>Fabales</taxon>
        <taxon>Fabaceae</taxon>
        <taxon>Papilionoideae</taxon>
        <taxon>50 kb inversion clade</taxon>
        <taxon>NPAAA clade</taxon>
        <taxon>indigoferoid/millettioid clade</taxon>
        <taxon>Phaseoleae</taxon>
        <taxon>Mucuna</taxon>
    </lineage>
</organism>
<dbReference type="Proteomes" id="UP000257109">
    <property type="component" value="Unassembled WGS sequence"/>
</dbReference>
<keyword evidence="4" id="KW-1185">Reference proteome</keyword>
<keyword evidence="2" id="KW-0472">Membrane</keyword>
<evidence type="ECO:0000313" key="3">
    <source>
        <dbReference type="EMBL" id="RDX61258.1"/>
    </source>
</evidence>
<dbReference type="EMBL" id="QJKJ01016243">
    <property type="protein sequence ID" value="RDX61258.1"/>
    <property type="molecule type" value="Genomic_DNA"/>
</dbReference>
<keyword evidence="2" id="KW-1133">Transmembrane helix</keyword>
<dbReference type="AlphaFoldDB" id="A0A371E5E7"/>
<sequence length="98" mass="10907">MAGKLQSLAFIVIILWCSSWLNILHGMARPLNTIVLHRDADQEARRAILESSHTVVRGSIVGRRQKDMIQKLEIDNSGPSPDGPGHKRPLPSYSKPNN</sequence>
<proteinExistence type="predicted"/>
<evidence type="ECO:0000256" key="1">
    <source>
        <dbReference type="SAM" id="MobiDB-lite"/>
    </source>
</evidence>
<comment type="caution">
    <text evidence="3">The sequence shown here is derived from an EMBL/GenBank/DDBJ whole genome shotgun (WGS) entry which is preliminary data.</text>
</comment>
<feature type="non-terminal residue" evidence="3">
    <location>
        <position position="1"/>
    </location>
</feature>